<comment type="caution">
    <text evidence="2">The sequence shown here is derived from an EMBL/GenBank/DDBJ whole genome shotgun (WGS) entry which is preliminary data.</text>
</comment>
<proteinExistence type="predicted"/>
<evidence type="ECO:0000256" key="1">
    <source>
        <dbReference type="SAM" id="MobiDB-lite"/>
    </source>
</evidence>
<name>A0A5J4V955_9EUKA</name>
<feature type="non-terminal residue" evidence="2">
    <location>
        <position position="1"/>
    </location>
</feature>
<dbReference type="EMBL" id="SNRW01008730">
    <property type="protein sequence ID" value="KAA6379066.1"/>
    <property type="molecule type" value="Genomic_DNA"/>
</dbReference>
<feature type="region of interest" description="Disordered" evidence="1">
    <location>
        <begin position="1"/>
        <end position="20"/>
    </location>
</feature>
<evidence type="ECO:0000313" key="2">
    <source>
        <dbReference type="EMBL" id="KAA6379066.1"/>
    </source>
</evidence>
<dbReference type="AlphaFoldDB" id="A0A5J4V955"/>
<sequence length="20" mass="2353">TYGDQDTTTSTTDEEFQEER</sequence>
<evidence type="ECO:0000313" key="3">
    <source>
        <dbReference type="Proteomes" id="UP000324800"/>
    </source>
</evidence>
<reference evidence="2 3" key="1">
    <citation type="submission" date="2019-03" db="EMBL/GenBank/DDBJ databases">
        <title>Single cell metagenomics reveals metabolic interactions within the superorganism composed of flagellate Streblomastix strix and complex community of Bacteroidetes bacteria on its surface.</title>
        <authorList>
            <person name="Treitli S.C."/>
            <person name="Kolisko M."/>
            <person name="Husnik F."/>
            <person name="Keeling P."/>
            <person name="Hampl V."/>
        </authorList>
    </citation>
    <scope>NUCLEOTIDE SEQUENCE [LARGE SCALE GENOMIC DNA]</scope>
    <source>
        <strain evidence="2">ST1C</strain>
    </source>
</reference>
<protein>
    <submittedName>
        <fullName evidence="2">Uncharacterized protein</fullName>
    </submittedName>
</protein>
<feature type="compositionally biased region" description="Low complexity" evidence="1">
    <location>
        <begin position="1"/>
        <end position="11"/>
    </location>
</feature>
<accession>A0A5J4V955</accession>
<dbReference type="Proteomes" id="UP000324800">
    <property type="component" value="Unassembled WGS sequence"/>
</dbReference>
<gene>
    <name evidence="2" type="ORF">EZS28_025405</name>
</gene>
<organism evidence="2 3">
    <name type="scientific">Streblomastix strix</name>
    <dbReference type="NCBI Taxonomy" id="222440"/>
    <lineage>
        <taxon>Eukaryota</taxon>
        <taxon>Metamonada</taxon>
        <taxon>Preaxostyla</taxon>
        <taxon>Oxymonadida</taxon>
        <taxon>Streblomastigidae</taxon>
        <taxon>Streblomastix</taxon>
    </lineage>
</organism>